<evidence type="ECO:0000256" key="6">
    <source>
        <dbReference type="ARBA" id="ARBA00012102"/>
    </source>
</evidence>
<evidence type="ECO:0000256" key="9">
    <source>
        <dbReference type="ARBA" id="ARBA00022741"/>
    </source>
</evidence>
<keyword evidence="11 16" id="KW-0067">ATP-binding</keyword>
<evidence type="ECO:0000256" key="14">
    <source>
        <dbReference type="ARBA" id="ARBA00038036"/>
    </source>
</evidence>
<keyword evidence="9 16" id="KW-0547">Nucleotide-binding</keyword>
<dbReference type="InterPro" id="IPR043129">
    <property type="entry name" value="ATPase_NBD"/>
</dbReference>
<evidence type="ECO:0000256" key="2">
    <source>
        <dbReference type="ARBA" id="ARBA00001958"/>
    </source>
</evidence>
<keyword evidence="10 16" id="KW-0418">Kinase</keyword>
<dbReference type="InterPro" id="IPR004619">
    <property type="entry name" value="Type_III_PanK"/>
</dbReference>
<keyword evidence="12 16" id="KW-0630">Potassium</keyword>
<evidence type="ECO:0000256" key="8">
    <source>
        <dbReference type="ARBA" id="ARBA00022679"/>
    </source>
</evidence>
<evidence type="ECO:0000256" key="4">
    <source>
        <dbReference type="ARBA" id="ARBA00005225"/>
    </source>
</evidence>
<keyword evidence="8 16" id="KW-0808">Transferase</keyword>
<evidence type="ECO:0000256" key="7">
    <source>
        <dbReference type="ARBA" id="ARBA00022490"/>
    </source>
</evidence>
<evidence type="ECO:0000256" key="15">
    <source>
        <dbReference type="ARBA" id="ARBA00040883"/>
    </source>
</evidence>
<evidence type="ECO:0000256" key="16">
    <source>
        <dbReference type="HAMAP-Rule" id="MF_01274"/>
    </source>
</evidence>
<dbReference type="Gene3D" id="3.30.420.40">
    <property type="match status" value="1"/>
</dbReference>
<gene>
    <name evidence="16" type="primary">coaX</name>
    <name evidence="17" type="ORF">BGO89_07875</name>
</gene>
<sequence>MNGVEYGICGIDVGNSRVKIHHDDVFLSFPYDKEWKKNVQHHFRDHTTRRYLIGLSSVNPKQTTAIVKVIQRCPGHLVVNAHSLLMRNEKLLSFGAVEHAGIDRLLGTIGAMNDVKPPLITVDCGTAVTINVISKERVFLGGMIFAGFTTQLFGLAKQTAAIPEMKFVAPADAIGINTQQCLMAGVTSSVVGGIAHAIRNIFATQFKGKPVPVVLTGGEASHVIERLGAESIEATYHQHMVTDGILSILASAPMIDVQDSVIGKILT</sequence>
<dbReference type="GO" id="GO:0015937">
    <property type="term" value="P:coenzyme A biosynthetic process"/>
    <property type="evidence" value="ECO:0007669"/>
    <property type="project" value="UniProtKB-UniRule"/>
</dbReference>
<dbReference type="EMBL" id="MKVH01000008">
    <property type="protein sequence ID" value="OJX59909.1"/>
    <property type="molecule type" value="Genomic_DNA"/>
</dbReference>
<comment type="cofactor">
    <cofactor evidence="2">
        <name>K(+)</name>
        <dbReference type="ChEBI" id="CHEBI:29103"/>
    </cofactor>
</comment>
<dbReference type="STRING" id="1895771.BGO89_07875"/>
<name>A0A1M3L3I1_9BACT</name>
<dbReference type="NCBIfam" id="TIGR00671">
    <property type="entry name" value="baf"/>
    <property type="match status" value="1"/>
</dbReference>
<feature type="binding site" evidence="16">
    <location>
        <begin position="12"/>
        <end position="19"/>
    </location>
    <ligand>
        <name>ATP</name>
        <dbReference type="ChEBI" id="CHEBI:30616"/>
    </ligand>
</feature>
<dbReference type="Pfam" id="PF03309">
    <property type="entry name" value="Pan_kinase"/>
    <property type="match status" value="1"/>
</dbReference>
<dbReference type="HAMAP" id="MF_01274">
    <property type="entry name" value="Pantothen_kinase_3"/>
    <property type="match status" value="1"/>
</dbReference>
<feature type="active site" description="Proton acceptor" evidence="16">
    <location>
        <position position="103"/>
    </location>
</feature>
<dbReference type="EC" id="2.7.1.33" evidence="6 16"/>
<evidence type="ECO:0000256" key="10">
    <source>
        <dbReference type="ARBA" id="ARBA00022777"/>
    </source>
</evidence>
<comment type="function">
    <text evidence="16">Catalyzes the phosphorylation of pantothenate (Pan), the first step in CoA biosynthesis.</text>
</comment>
<comment type="caution">
    <text evidence="17">The sequence shown here is derived from an EMBL/GenBank/DDBJ whole genome shotgun (WGS) entry which is preliminary data.</text>
</comment>
<comment type="pathway">
    <text evidence="4 16">Cofactor biosynthesis; coenzyme A biosynthesis; CoA from (R)-pantothenate: step 1/5.</text>
</comment>
<evidence type="ECO:0000256" key="13">
    <source>
        <dbReference type="ARBA" id="ARBA00022993"/>
    </source>
</evidence>
<organism evidence="17 18">
    <name type="scientific">Candidatus Kapaibacterium thiocyanatum</name>
    <dbReference type="NCBI Taxonomy" id="1895771"/>
    <lineage>
        <taxon>Bacteria</taxon>
        <taxon>Pseudomonadati</taxon>
        <taxon>Candidatus Kapaibacteriota</taxon>
        <taxon>Candidatus Kapaibacteriia</taxon>
        <taxon>Candidatus Kapaibacteriales</taxon>
        <taxon>Candidatus Kapaibacteriaceae</taxon>
        <taxon>Candidatus Kapaibacterium</taxon>
    </lineage>
</organism>
<evidence type="ECO:0000256" key="11">
    <source>
        <dbReference type="ARBA" id="ARBA00022840"/>
    </source>
</evidence>
<keyword evidence="16" id="KW-0479">Metal-binding</keyword>
<dbReference type="GO" id="GO:0005524">
    <property type="term" value="F:ATP binding"/>
    <property type="evidence" value="ECO:0007669"/>
    <property type="project" value="UniProtKB-UniRule"/>
</dbReference>
<comment type="subcellular location">
    <subcellularLocation>
        <location evidence="3 16">Cytoplasm</location>
    </subcellularLocation>
</comment>
<evidence type="ECO:0000256" key="12">
    <source>
        <dbReference type="ARBA" id="ARBA00022958"/>
    </source>
</evidence>
<evidence type="ECO:0000256" key="3">
    <source>
        <dbReference type="ARBA" id="ARBA00004496"/>
    </source>
</evidence>
<dbReference type="UniPathway" id="UPA00241">
    <property type="reaction ID" value="UER00352"/>
</dbReference>
<comment type="similarity">
    <text evidence="14 16">Belongs to the type III pantothenate kinase family.</text>
</comment>
<feature type="binding site" evidence="16">
    <location>
        <position position="94"/>
    </location>
    <ligand>
        <name>substrate</name>
    </ligand>
</feature>
<evidence type="ECO:0000313" key="18">
    <source>
        <dbReference type="Proteomes" id="UP000184233"/>
    </source>
</evidence>
<comment type="subunit">
    <text evidence="5 16">Homodimer.</text>
</comment>
<dbReference type="PANTHER" id="PTHR34265">
    <property type="entry name" value="TYPE III PANTOTHENATE KINASE"/>
    <property type="match status" value="1"/>
</dbReference>
<proteinExistence type="inferred from homology"/>
<dbReference type="GO" id="GO:0046872">
    <property type="term" value="F:metal ion binding"/>
    <property type="evidence" value="ECO:0007669"/>
    <property type="project" value="UniProtKB-KW"/>
</dbReference>
<dbReference type="Proteomes" id="UP000184233">
    <property type="component" value="Unassembled WGS sequence"/>
</dbReference>
<comment type="cofactor">
    <cofactor evidence="16">
        <name>NH4(+)</name>
        <dbReference type="ChEBI" id="CHEBI:28938"/>
    </cofactor>
    <cofactor evidence="16">
        <name>K(+)</name>
        <dbReference type="ChEBI" id="CHEBI:29103"/>
    </cofactor>
    <text evidence="16">A monovalent cation. Ammonium or potassium.</text>
</comment>
<accession>A0A1M3L3I1</accession>
<dbReference type="AlphaFoldDB" id="A0A1M3L3I1"/>
<comment type="catalytic activity">
    <reaction evidence="1 16">
        <text>(R)-pantothenate + ATP = (R)-4'-phosphopantothenate + ADP + H(+)</text>
        <dbReference type="Rhea" id="RHEA:16373"/>
        <dbReference type="ChEBI" id="CHEBI:10986"/>
        <dbReference type="ChEBI" id="CHEBI:15378"/>
        <dbReference type="ChEBI" id="CHEBI:29032"/>
        <dbReference type="ChEBI" id="CHEBI:30616"/>
        <dbReference type="ChEBI" id="CHEBI:456216"/>
        <dbReference type="EC" id="2.7.1.33"/>
    </reaction>
</comment>
<feature type="binding site" evidence="16">
    <location>
        <position position="126"/>
    </location>
    <ligand>
        <name>ATP</name>
        <dbReference type="ChEBI" id="CHEBI:30616"/>
    </ligand>
</feature>
<reference evidence="17 18" key="1">
    <citation type="submission" date="2016-09" db="EMBL/GenBank/DDBJ databases">
        <title>Genome-resolved meta-omics ties microbial dynamics to process performance in biotechnology for thiocyanate degradation.</title>
        <authorList>
            <person name="Kantor R.S."/>
            <person name="Huddy R.J."/>
            <person name="Iyer R."/>
            <person name="Thomas B.C."/>
            <person name="Brown C.T."/>
            <person name="Anantharaman K."/>
            <person name="Tringe S."/>
            <person name="Hettich R.L."/>
            <person name="Harrison S.T."/>
            <person name="Banfield J.F."/>
        </authorList>
    </citation>
    <scope>NUCLEOTIDE SEQUENCE [LARGE SCALE GENOMIC DNA]</scope>
    <source>
        <strain evidence="17">59-99</strain>
    </source>
</reference>
<dbReference type="SUPFAM" id="SSF53067">
    <property type="entry name" value="Actin-like ATPase domain"/>
    <property type="match status" value="1"/>
</dbReference>
<keyword evidence="13 16" id="KW-0173">Coenzyme A biosynthesis</keyword>
<evidence type="ECO:0000256" key="1">
    <source>
        <dbReference type="ARBA" id="ARBA00001206"/>
    </source>
</evidence>
<dbReference type="GO" id="GO:0004594">
    <property type="term" value="F:pantothenate kinase activity"/>
    <property type="evidence" value="ECO:0007669"/>
    <property type="project" value="UniProtKB-UniRule"/>
</dbReference>
<dbReference type="PANTHER" id="PTHR34265:SF1">
    <property type="entry name" value="TYPE III PANTOTHENATE KINASE"/>
    <property type="match status" value="1"/>
</dbReference>
<feature type="binding site" evidence="16">
    <location>
        <position position="123"/>
    </location>
    <ligand>
        <name>K(+)</name>
        <dbReference type="ChEBI" id="CHEBI:29103"/>
    </ligand>
</feature>
<dbReference type="GO" id="GO:0005737">
    <property type="term" value="C:cytoplasm"/>
    <property type="evidence" value="ECO:0007669"/>
    <property type="project" value="UniProtKB-SubCell"/>
</dbReference>
<protein>
    <recommendedName>
        <fullName evidence="15 16">Type III pantothenate kinase</fullName>
        <ecNumber evidence="6 16">2.7.1.33</ecNumber>
    </recommendedName>
    <alternativeName>
        <fullName evidence="16">PanK-III</fullName>
    </alternativeName>
    <alternativeName>
        <fullName evidence="16">Pantothenic acid kinase</fullName>
    </alternativeName>
</protein>
<feature type="binding site" evidence="16">
    <location>
        <position position="178"/>
    </location>
    <ligand>
        <name>substrate</name>
    </ligand>
</feature>
<dbReference type="CDD" id="cd24015">
    <property type="entry name" value="ASKHA_NBD_PanK-III"/>
    <property type="match status" value="1"/>
</dbReference>
<evidence type="ECO:0000256" key="5">
    <source>
        <dbReference type="ARBA" id="ARBA00011738"/>
    </source>
</evidence>
<evidence type="ECO:0000313" key="17">
    <source>
        <dbReference type="EMBL" id="OJX59909.1"/>
    </source>
</evidence>
<keyword evidence="7 16" id="KW-0963">Cytoplasm</keyword>
<feature type="binding site" evidence="16">
    <location>
        <begin position="101"/>
        <end position="104"/>
    </location>
    <ligand>
        <name>substrate</name>
    </ligand>
</feature>